<feature type="transmembrane region" description="Helical" evidence="10">
    <location>
        <begin position="81"/>
        <end position="104"/>
    </location>
</feature>
<dbReference type="GO" id="GO:0005524">
    <property type="term" value="F:ATP binding"/>
    <property type="evidence" value="ECO:0007669"/>
    <property type="project" value="UniProtKB-KW"/>
</dbReference>
<keyword evidence="8 10" id="KW-0472">Membrane</keyword>
<dbReference type="InterPro" id="IPR027417">
    <property type="entry name" value="P-loop_NTPase"/>
</dbReference>
<dbReference type="FunFam" id="1.20.1560.10:FF:000013">
    <property type="entry name" value="ABC transporter C family member 2"/>
    <property type="match status" value="1"/>
</dbReference>
<keyword evidence="5" id="KW-0547">Nucleotide-binding</keyword>
<dbReference type="GO" id="GO:0016887">
    <property type="term" value="F:ATP hydrolysis activity"/>
    <property type="evidence" value="ECO:0007669"/>
    <property type="project" value="InterPro"/>
</dbReference>
<evidence type="ECO:0000256" key="1">
    <source>
        <dbReference type="ARBA" id="ARBA00004128"/>
    </source>
</evidence>
<dbReference type="SMART" id="SM00382">
    <property type="entry name" value="AAA"/>
    <property type="match status" value="2"/>
</dbReference>
<dbReference type="CDD" id="cd03250">
    <property type="entry name" value="ABCC_MRP_domain1"/>
    <property type="match status" value="1"/>
</dbReference>
<dbReference type="PROSITE" id="PS00211">
    <property type="entry name" value="ABC_TRANSPORTER_1"/>
    <property type="match status" value="1"/>
</dbReference>
<dbReference type="InterPro" id="IPR044726">
    <property type="entry name" value="ABCC_6TM_D2"/>
</dbReference>
<dbReference type="InterPro" id="IPR036640">
    <property type="entry name" value="ABC1_TM_sf"/>
</dbReference>
<dbReference type="GO" id="GO:0140359">
    <property type="term" value="F:ABC-type transporter activity"/>
    <property type="evidence" value="ECO:0007669"/>
    <property type="project" value="InterPro"/>
</dbReference>
<dbReference type="InterPro" id="IPR003439">
    <property type="entry name" value="ABC_transporter-like_ATP-bd"/>
</dbReference>
<dbReference type="Proteomes" id="UP000305948">
    <property type="component" value="Unassembled WGS sequence"/>
</dbReference>
<accession>A0A5C3N7U5</accession>
<gene>
    <name evidence="13" type="ORF">OE88DRAFT_1711409</name>
</gene>
<feature type="transmembrane region" description="Helical" evidence="10">
    <location>
        <begin position="705"/>
        <end position="724"/>
    </location>
</feature>
<sequence length="1120" mass="122316">MRELQLNMQSAVIIGAYQKSFRLDNQEAANHPVGNVMNVINVDSERIGIAIENIQQFWGLIVQLAVSIVLLSGYLGRAIWAGIGSMIVIIFVQAVIAPFVYNLTGTEMEVVDKRLDLTREMLQGIKIIKLRALEPYVLSLISSVRSRQLKYVRFENFFSIGLFSASQCSAVLLPLFTFIVYSSLHGGLEAAVVFPALTLFSQLLEPLNFLPQLVSSFIQAKVSWDRTCQLFQAREAANPVSEKSSTSASTDPISAIEIVNASMRWPKIKAEEESSEEDPGFFDLLLKSRRKSKSDTESIDVNEPVLKDISLQVPVGSFAVALGGVGSGKTSLLSAIAGQLERVSGSVSHRGTIAYLTQKPWLLSQTLEANILFGLPMDHDRFATVLNICELTDDLAQLPRGVKSQVAEGAANLSGGQQARIALARALYSNSDIYLLDDVFSALDARVSGKVFKATIEYLRGKTILLVTHDVKLADRADQVFVVSKGSIIENGRPKEILASLSQTKLHEVVGVEHGVHRDEQSNEDNLAVSDADSENDEDEIAVTESRRKGHVSWPTYLRYIKASGGFATVVVLLVILVVQQAAVVISNLWLYWWDDNSFHISNQKYLLAYGLIGVAVCIFLTLGNMSVVTATYKACIVYHRLALDRVAHAPLHFFETNPVGRIMNRFSRDVNGVDHELYVWVFNVVTGVFIIAGLVIVMCWPSPYLAITIPVLGLIYYVIYAFYRGANIELKRLTSKSRSPLYAYVSETLEGAIVLKSFNRVDSAYETALSLLDFSNRPFYISRSAELWLLLRIELFASLVTLAMVLIGSATTASGPLIGLALSSAFALTNEINALIRSTAEVESNMNSVERLDDYCYDLPPEGSSITESKDVPPSWPLTGTISIKSMTVRYPSRPDVAALKDVSLDIHNGEKIGVVGRTGSGKSTLLSALLRLVEYDGTVEIDGLDIRGLPLEKLRRSIACVSQDSGLFSGTLRSNLDPLGQATDASLLSMLVLVGLGSFDLNMELTAGGKNLSQGHRQLVIVAAALLGDPKVVILDEATASLDNATSASITKLVSENLTRATVLTIAHRLDTVMNCDRIVVLDKGKIVEVGSPNELLSRQGGLFAEMARAAEEQHGDL</sequence>
<proteinExistence type="predicted"/>
<evidence type="ECO:0000256" key="7">
    <source>
        <dbReference type="ARBA" id="ARBA00022989"/>
    </source>
</evidence>
<comment type="subcellular location">
    <subcellularLocation>
        <location evidence="1">Vacuole membrane</location>
        <topology evidence="1">Multi-pass membrane protein</topology>
    </subcellularLocation>
</comment>
<dbReference type="CDD" id="cd18579">
    <property type="entry name" value="ABC_6TM_ABCC_D1"/>
    <property type="match status" value="1"/>
</dbReference>
<dbReference type="FunFam" id="3.40.50.300:FF:000630">
    <property type="entry name" value="ATP-binding cassette (ABC) transporter, putative"/>
    <property type="match status" value="1"/>
</dbReference>
<evidence type="ECO:0000256" key="2">
    <source>
        <dbReference type="ARBA" id="ARBA00022448"/>
    </source>
</evidence>
<dbReference type="PROSITE" id="PS50929">
    <property type="entry name" value="ABC_TM1F"/>
    <property type="match status" value="2"/>
</dbReference>
<keyword evidence="13" id="KW-0378">Hydrolase</keyword>
<protein>
    <submittedName>
        <fullName evidence="13">P-loop containing nucleoside triphosphate hydrolase protein</fullName>
    </submittedName>
</protein>
<feature type="compositionally biased region" description="Acidic residues" evidence="9">
    <location>
        <begin position="532"/>
        <end position="542"/>
    </location>
</feature>
<feature type="transmembrane region" description="Helical" evidence="10">
    <location>
        <begin position="678"/>
        <end position="699"/>
    </location>
</feature>
<dbReference type="InterPro" id="IPR011527">
    <property type="entry name" value="ABC1_TM_dom"/>
</dbReference>
<dbReference type="Pfam" id="PF00005">
    <property type="entry name" value="ABC_tran"/>
    <property type="match status" value="2"/>
</dbReference>
<dbReference type="OrthoDB" id="6500128at2759"/>
<evidence type="ECO:0000256" key="5">
    <source>
        <dbReference type="ARBA" id="ARBA00022741"/>
    </source>
</evidence>
<keyword evidence="3 10" id="KW-0812">Transmembrane</keyword>
<evidence type="ECO:0000313" key="13">
    <source>
        <dbReference type="EMBL" id="TFK53383.1"/>
    </source>
</evidence>
<evidence type="ECO:0000256" key="6">
    <source>
        <dbReference type="ARBA" id="ARBA00022840"/>
    </source>
</evidence>
<evidence type="ECO:0000256" key="8">
    <source>
        <dbReference type="ARBA" id="ARBA00023136"/>
    </source>
</evidence>
<dbReference type="EMBL" id="ML213507">
    <property type="protein sequence ID" value="TFK53383.1"/>
    <property type="molecule type" value="Genomic_DNA"/>
</dbReference>
<dbReference type="STRING" id="5364.A0A5C3N7U5"/>
<dbReference type="FunFam" id="3.40.50.300:FF:000973">
    <property type="entry name" value="Multidrug resistance-associated protein 4"/>
    <property type="match status" value="1"/>
</dbReference>
<feature type="domain" description="ABC transmembrane type-1" evidence="12">
    <location>
        <begin position="563"/>
        <end position="852"/>
    </location>
</feature>
<reference evidence="13 14" key="1">
    <citation type="journal article" date="2019" name="Nat. Ecol. Evol.">
        <title>Megaphylogeny resolves global patterns of mushroom evolution.</title>
        <authorList>
            <person name="Varga T."/>
            <person name="Krizsan K."/>
            <person name="Foldi C."/>
            <person name="Dima B."/>
            <person name="Sanchez-Garcia M."/>
            <person name="Sanchez-Ramirez S."/>
            <person name="Szollosi G.J."/>
            <person name="Szarkandi J.G."/>
            <person name="Papp V."/>
            <person name="Albert L."/>
            <person name="Andreopoulos W."/>
            <person name="Angelini C."/>
            <person name="Antonin V."/>
            <person name="Barry K.W."/>
            <person name="Bougher N.L."/>
            <person name="Buchanan P."/>
            <person name="Buyck B."/>
            <person name="Bense V."/>
            <person name="Catcheside P."/>
            <person name="Chovatia M."/>
            <person name="Cooper J."/>
            <person name="Damon W."/>
            <person name="Desjardin D."/>
            <person name="Finy P."/>
            <person name="Geml J."/>
            <person name="Haridas S."/>
            <person name="Hughes K."/>
            <person name="Justo A."/>
            <person name="Karasinski D."/>
            <person name="Kautmanova I."/>
            <person name="Kiss B."/>
            <person name="Kocsube S."/>
            <person name="Kotiranta H."/>
            <person name="LaButti K.M."/>
            <person name="Lechner B.E."/>
            <person name="Liimatainen K."/>
            <person name="Lipzen A."/>
            <person name="Lukacs Z."/>
            <person name="Mihaltcheva S."/>
            <person name="Morgado L.N."/>
            <person name="Niskanen T."/>
            <person name="Noordeloos M.E."/>
            <person name="Ohm R.A."/>
            <person name="Ortiz-Santana B."/>
            <person name="Ovrebo C."/>
            <person name="Racz N."/>
            <person name="Riley R."/>
            <person name="Savchenko A."/>
            <person name="Shiryaev A."/>
            <person name="Soop K."/>
            <person name="Spirin V."/>
            <person name="Szebenyi C."/>
            <person name="Tomsovsky M."/>
            <person name="Tulloss R.E."/>
            <person name="Uehling J."/>
            <person name="Grigoriev I.V."/>
            <person name="Vagvolgyi C."/>
            <person name="Papp T."/>
            <person name="Martin F.M."/>
            <person name="Miettinen O."/>
            <person name="Hibbett D.S."/>
            <person name="Nagy L.G."/>
        </authorList>
    </citation>
    <scope>NUCLEOTIDE SEQUENCE [LARGE SCALE GENOMIC DNA]</scope>
    <source>
        <strain evidence="13 14">OMC1185</strain>
    </source>
</reference>
<feature type="domain" description="ABC transporter" evidence="11">
    <location>
        <begin position="885"/>
        <end position="1111"/>
    </location>
</feature>
<dbReference type="CDD" id="cd03244">
    <property type="entry name" value="ABCC_MRP_domain2"/>
    <property type="match status" value="1"/>
</dbReference>
<keyword evidence="2" id="KW-0813">Transport</keyword>
<dbReference type="Gene3D" id="1.20.1560.10">
    <property type="entry name" value="ABC transporter type 1, transmembrane domain"/>
    <property type="match status" value="2"/>
</dbReference>
<dbReference type="InterPro" id="IPR003593">
    <property type="entry name" value="AAA+_ATPase"/>
</dbReference>
<feature type="transmembrane region" description="Helical" evidence="10">
    <location>
        <begin position="788"/>
        <end position="812"/>
    </location>
</feature>
<evidence type="ECO:0000256" key="4">
    <source>
        <dbReference type="ARBA" id="ARBA00022737"/>
    </source>
</evidence>
<dbReference type="InterPro" id="IPR017871">
    <property type="entry name" value="ABC_transporter-like_CS"/>
</dbReference>
<keyword evidence="4" id="KW-0677">Repeat</keyword>
<feature type="transmembrane region" description="Helical" evidence="10">
    <location>
        <begin position="57"/>
        <end position="75"/>
    </location>
</feature>
<feature type="domain" description="ABC transporter" evidence="11">
    <location>
        <begin position="286"/>
        <end position="510"/>
    </location>
</feature>
<dbReference type="InterPro" id="IPR044746">
    <property type="entry name" value="ABCC_6TM_D1"/>
</dbReference>
<dbReference type="Pfam" id="PF00664">
    <property type="entry name" value="ABC_membrane"/>
    <property type="match status" value="2"/>
</dbReference>
<keyword evidence="14" id="KW-1185">Reference proteome</keyword>
<evidence type="ECO:0000256" key="9">
    <source>
        <dbReference type="SAM" id="MobiDB-lite"/>
    </source>
</evidence>
<dbReference type="Gene3D" id="3.40.50.300">
    <property type="entry name" value="P-loop containing nucleotide triphosphate hydrolases"/>
    <property type="match status" value="2"/>
</dbReference>
<evidence type="ECO:0000259" key="12">
    <source>
        <dbReference type="PROSITE" id="PS50929"/>
    </source>
</evidence>
<dbReference type="PANTHER" id="PTHR24223">
    <property type="entry name" value="ATP-BINDING CASSETTE SUB-FAMILY C"/>
    <property type="match status" value="1"/>
</dbReference>
<feature type="transmembrane region" description="Helical" evidence="10">
    <location>
        <begin position="157"/>
        <end position="181"/>
    </location>
</feature>
<dbReference type="SUPFAM" id="SSF52540">
    <property type="entry name" value="P-loop containing nucleoside triphosphate hydrolases"/>
    <property type="match status" value="2"/>
</dbReference>
<feature type="region of interest" description="Disordered" evidence="9">
    <location>
        <begin position="518"/>
        <end position="544"/>
    </location>
</feature>
<feature type="domain" description="ABC transmembrane type-1" evidence="12">
    <location>
        <begin position="1"/>
        <end position="219"/>
    </location>
</feature>
<keyword evidence="6" id="KW-0067">ATP-binding</keyword>
<dbReference type="AlphaFoldDB" id="A0A5C3N7U5"/>
<feature type="transmembrane region" description="Helical" evidence="10">
    <location>
        <begin position="606"/>
        <end position="624"/>
    </location>
</feature>
<dbReference type="PANTHER" id="PTHR24223:SF443">
    <property type="entry name" value="MULTIDRUG-RESISTANCE LIKE PROTEIN 1, ISOFORM I"/>
    <property type="match status" value="1"/>
</dbReference>
<dbReference type="PROSITE" id="PS50893">
    <property type="entry name" value="ABC_TRANSPORTER_2"/>
    <property type="match status" value="2"/>
</dbReference>
<feature type="transmembrane region" description="Helical" evidence="10">
    <location>
        <begin position="567"/>
        <end position="594"/>
    </location>
</feature>
<dbReference type="SUPFAM" id="SSF90123">
    <property type="entry name" value="ABC transporter transmembrane region"/>
    <property type="match status" value="2"/>
</dbReference>
<dbReference type="InterPro" id="IPR050173">
    <property type="entry name" value="ABC_transporter_C-like"/>
</dbReference>
<organism evidence="13 14">
    <name type="scientific">Heliocybe sulcata</name>
    <dbReference type="NCBI Taxonomy" id="5364"/>
    <lineage>
        <taxon>Eukaryota</taxon>
        <taxon>Fungi</taxon>
        <taxon>Dikarya</taxon>
        <taxon>Basidiomycota</taxon>
        <taxon>Agaricomycotina</taxon>
        <taxon>Agaricomycetes</taxon>
        <taxon>Gloeophyllales</taxon>
        <taxon>Gloeophyllaceae</taxon>
        <taxon>Heliocybe</taxon>
    </lineage>
</organism>
<name>A0A5C3N7U5_9AGAM</name>
<dbReference type="GO" id="GO:0000329">
    <property type="term" value="C:fungal-type vacuole membrane"/>
    <property type="evidence" value="ECO:0007669"/>
    <property type="project" value="UniProtKB-ARBA"/>
</dbReference>
<dbReference type="CDD" id="cd18580">
    <property type="entry name" value="ABC_6TM_ABCC_D2"/>
    <property type="match status" value="1"/>
</dbReference>
<evidence type="ECO:0000259" key="11">
    <source>
        <dbReference type="PROSITE" id="PS50893"/>
    </source>
</evidence>
<evidence type="ECO:0000256" key="3">
    <source>
        <dbReference type="ARBA" id="ARBA00022692"/>
    </source>
</evidence>
<keyword evidence="7 10" id="KW-1133">Transmembrane helix</keyword>
<feature type="transmembrane region" description="Helical" evidence="10">
    <location>
        <begin position="187"/>
        <end position="204"/>
    </location>
</feature>
<evidence type="ECO:0000313" key="14">
    <source>
        <dbReference type="Proteomes" id="UP000305948"/>
    </source>
</evidence>
<evidence type="ECO:0000256" key="10">
    <source>
        <dbReference type="SAM" id="Phobius"/>
    </source>
</evidence>